<proteinExistence type="predicted"/>
<evidence type="ECO:0000313" key="1">
    <source>
        <dbReference type="Proteomes" id="UP000092443"/>
    </source>
</evidence>
<name>A0A8U0WI07_9MUSC</name>
<dbReference type="Proteomes" id="UP000092443">
    <property type="component" value="Unplaced"/>
</dbReference>
<protein>
    <submittedName>
        <fullName evidence="2">Uncharacterized protein LOC119634388</fullName>
    </submittedName>
</protein>
<gene>
    <name evidence="2" type="primary">LOC119634388</name>
</gene>
<dbReference type="KEGG" id="gfs:119634388"/>
<dbReference type="GeneID" id="119634388"/>
<sequence length="123" mass="14134">MSLNNSVDIYLESEQEQIQTLNKYIHDIHQQLVDYEESLTPECSNDDNDSENNIPKIMDLLNEVADINEAAKILRPINLQLDDLQSGLTDCLKSLQQTIDLLKLERDIKILTERNEGMSSEED</sequence>
<keyword evidence="1" id="KW-1185">Reference proteome</keyword>
<dbReference type="AlphaFoldDB" id="A0A8U0WI07"/>
<evidence type="ECO:0000313" key="2">
    <source>
        <dbReference type="RefSeq" id="XP_037884439.1"/>
    </source>
</evidence>
<dbReference type="RefSeq" id="XP_037884439.1">
    <property type="nucleotide sequence ID" value="XM_038028511.1"/>
</dbReference>
<reference evidence="2" key="1">
    <citation type="submission" date="2025-08" db="UniProtKB">
        <authorList>
            <consortium name="RefSeq"/>
        </authorList>
    </citation>
    <scope>IDENTIFICATION</scope>
    <source>
        <tissue evidence="2">Whole body pupa</tissue>
    </source>
</reference>
<organism evidence="1 2">
    <name type="scientific">Glossina fuscipes</name>
    <dbReference type="NCBI Taxonomy" id="7396"/>
    <lineage>
        <taxon>Eukaryota</taxon>
        <taxon>Metazoa</taxon>
        <taxon>Ecdysozoa</taxon>
        <taxon>Arthropoda</taxon>
        <taxon>Hexapoda</taxon>
        <taxon>Insecta</taxon>
        <taxon>Pterygota</taxon>
        <taxon>Neoptera</taxon>
        <taxon>Endopterygota</taxon>
        <taxon>Diptera</taxon>
        <taxon>Brachycera</taxon>
        <taxon>Muscomorpha</taxon>
        <taxon>Hippoboscoidea</taxon>
        <taxon>Glossinidae</taxon>
        <taxon>Glossina</taxon>
    </lineage>
</organism>
<accession>A0A8U0WI07</accession>